<proteinExistence type="predicted"/>
<evidence type="ECO:0000313" key="2">
    <source>
        <dbReference type="Proteomes" id="UP000529783"/>
    </source>
</evidence>
<gene>
    <name evidence="1" type="ORF">BJY14_007796</name>
</gene>
<sequence length="183" mass="20322">MALIGVGLGSLLSSRAQARAWERDEMRRWRDVRRTAYGDFLAAVRQYRSYVTGPGSRVNVSLHPDGRRLVPGIGQEDSEYQEKMEAAFAAVQMVAQDQDPVDAAHLLTRMARRTAVASAIPGAEAVREDIEQRFFSAEHDFLIAARRSLDLRPTSIAFTRDGLGRVDSRLVEIYQGQLGSGDT</sequence>
<name>A0A7Y9EPZ4_9ACTN</name>
<comment type="caution">
    <text evidence="1">The sequence shown here is derived from an EMBL/GenBank/DDBJ whole genome shotgun (WGS) entry which is preliminary data.</text>
</comment>
<dbReference type="AlphaFoldDB" id="A0A7Y9EPZ4"/>
<reference evidence="1 2" key="1">
    <citation type="submission" date="2020-07" db="EMBL/GenBank/DDBJ databases">
        <title>Sequencing the genomes of 1000 actinobacteria strains.</title>
        <authorList>
            <person name="Klenk H.-P."/>
        </authorList>
    </citation>
    <scope>NUCLEOTIDE SEQUENCE [LARGE SCALE GENOMIC DNA]</scope>
    <source>
        <strain evidence="1 2">DSM 40398</strain>
    </source>
</reference>
<organism evidence="1 2">
    <name type="scientific">Actinomadura luteofluorescens</name>
    <dbReference type="NCBI Taxonomy" id="46163"/>
    <lineage>
        <taxon>Bacteria</taxon>
        <taxon>Bacillati</taxon>
        <taxon>Actinomycetota</taxon>
        <taxon>Actinomycetes</taxon>
        <taxon>Streptosporangiales</taxon>
        <taxon>Thermomonosporaceae</taxon>
        <taxon>Actinomadura</taxon>
    </lineage>
</organism>
<accession>A0A7Y9EPZ4</accession>
<keyword evidence="2" id="KW-1185">Reference proteome</keyword>
<dbReference type="EMBL" id="JACCBA010000001">
    <property type="protein sequence ID" value="NYD51813.1"/>
    <property type="molecule type" value="Genomic_DNA"/>
</dbReference>
<evidence type="ECO:0000313" key="1">
    <source>
        <dbReference type="EMBL" id="NYD51813.1"/>
    </source>
</evidence>
<protein>
    <submittedName>
        <fullName evidence="1">Uncharacterized protein</fullName>
    </submittedName>
</protein>
<dbReference type="Proteomes" id="UP000529783">
    <property type="component" value="Unassembled WGS sequence"/>
</dbReference>